<dbReference type="Gene3D" id="3.30.450.40">
    <property type="match status" value="1"/>
</dbReference>
<dbReference type="PANTHER" id="PTHR45138">
    <property type="entry name" value="REGULATORY COMPONENTS OF SENSORY TRANSDUCTION SYSTEM"/>
    <property type="match status" value="1"/>
</dbReference>
<dbReference type="Pfam" id="PF00990">
    <property type="entry name" value="GGDEF"/>
    <property type="match status" value="1"/>
</dbReference>
<dbReference type="Pfam" id="PF13185">
    <property type="entry name" value="GAF_2"/>
    <property type="match status" value="1"/>
</dbReference>
<name>A0A3G2R7S2_9FIRM</name>
<dbReference type="FunFam" id="3.30.70.270:FF:000001">
    <property type="entry name" value="Diguanylate cyclase domain protein"/>
    <property type="match status" value="1"/>
</dbReference>
<dbReference type="PROSITE" id="PS50887">
    <property type="entry name" value="GGDEF"/>
    <property type="match status" value="1"/>
</dbReference>
<dbReference type="Proteomes" id="UP000280960">
    <property type="component" value="Chromosome"/>
</dbReference>
<feature type="transmembrane region" description="Helical" evidence="1">
    <location>
        <begin position="6"/>
        <end position="28"/>
    </location>
</feature>
<dbReference type="InterPro" id="IPR000160">
    <property type="entry name" value="GGDEF_dom"/>
</dbReference>
<feature type="transmembrane region" description="Helical" evidence="1">
    <location>
        <begin position="65"/>
        <end position="84"/>
    </location>
</feature>
<keyword evidence="1" id="KW-1133">Transmembrane helix</keyword>
<dbReference type="PANTHER" id="PTHR45138:SF9">
    <property type="entry name" value="DIGUANYLATE CYCLASE DGCM-RELATED"/>
    <property type="match status" value="1"/>
</dbReference>
<dbReference type="RefSeq" id="WP_122015296.1">
    <property type="nucleotide sequence ID" value="NZ_CP033169.1"/>
</dbReference>
<dbReference type="EMBL" id="CP033169">
    <property type="protein sequence ID" value="AYO31500.1"/>
    <property type="molecule type" value="Genomic_DNA"/>
</dbReference>
<dbReference type="InterPro" id="IPR050469">
    <property type="entry name" value="Diguanylate_Cyclase"/>
</dbReference>
<sequence length="565" mass="63658">MLSVKKYAWLVAGLGLGLLFTFIGIYGFTMQQSWEHFLTFLILMMISELHAININQSYLTMEFGFVYASVLIFGPIPAAVMKFLSTLITQGYLRRRYEFKEKFRLIFFNIGQYMISFFGAIGSYFLAVKIFAGNGTIYTALARGVAILVYFFLNNLMVEAYIYLDRNKKPFLKLGQSLINDATTYIIAVPAGIIMSETYNRLGLYAIFLVFVPYIIIVYIYRLYMNLIATNRELRALYDVAATMTSTLDIDEVLEIVLVSIENLAPWDTACLYIYRQNALVPAVYDGFCDSKFRDVRIKPGEGITGSSLLKGKGEIVNNCQKDPRFFHVVGLPQDTKSMMVVPLISGSELIGAISLTSSKNFVYTQKHLTLMSILASQAAVAISNARLFDRTAQMAITDGLTKLYNYRYIYDELERQVNRVKYKGGFFSLIIIDVDHFKTINDMYGHLIGDEILQNLAKVLKDNVREKDVVGRYGGEEFVIILPDISSVEAAGIAERIRQVVEKTELSRTVSGKSLYITVSAGVASYPDDALSVDDLVRKADNALLFGAKQDGRNKVVQFKKNLK</sequence>
<dbReference type="NCBIfam" id="TIGR00254">
    <property type="entry name" value="GGDEF"/>
    <property type="match status" value="1"/>
</dbReference>
<dbReference type="GO" id="GO:0052621">
    <property type="term" value="F:diguanylate cyclase activity"/>
    <property type="evidence" value="ECO:0007669"/>
    <property type="project" value="TreeGrafter"/>
</dbReference>
<protein>
    <submittedName>
        <fullName evidence="3">Diguanylate cyclase</fullName>
    </submittedName>
</protein>
<dbReference type="GO" id="GO:0043709">
    <property type="term" value="P:cell adhesion involved in single-species biofilm formation"/>
    <property type="evidence" value="ECO:0007669"/>
    <property type="project" value="TreeGrafter"/>
</dbReference>
<reference evidence="3 4" key="1">
    <citation type="submission" date="2018-10" db="EMBL/GenBank/DDBJ databases">
        <authorList>
            <person name="Zhang X."/>
        </authorList>
    </citation>
    <scope>NUCLEOTIDE SEQUENCE [LARGE SCALE GENOMIC DNA]</scope>
    <source>
        <strain evidence="3 4">SK-G1</strain>
    </source>
</reference>
<dbReference type="InterPro" id="IPR003018">
    <property type="entry name" value="GAF"/>
</dbReference>
<feature type="transmembrane region" description="Helical" evidence="1">
    <location>
        <begin position="105"/>
        <end position="125"/>
    </location>
</feature>
<evidence type="ECO:0000256" key="1">
    <source>
        <dbReference type="SAM" id="Phobius"/>
    </source>
</evidence>
<evidence type="ECO:0000313" key="4">
    <source>
        <dbReference type="Proteomes" id="UP000280960"/>
    </source>
</evidence>
<dbReference type="GO" id="GO:0005886">
    <property type="term" value="C:plasma membrane"/>
    <property type="evidence" value="ECO:0007669"/>
    <property type="project" value="TreeGrafter"/>
</dbReference>
<dbReference type="CDD" id="cd01949">
    <property type="entry name" value="GGDEF"/>
    <property type="match status" value="1"/>
</dbReference>
<evidence type="ECO:0000259" key="2">
    <source>
        <dbReference type="PROSITE" id="PS50887"/>
    </source>
</evidence>
<dbReference type="GO" id="GO:1902201">
    <property type="term" value="P:negative regulation of bacterial-type flagellum-dependent cell motility"/>
    <property type="evidence" value="ECO:0007669"/>
    <property type="project" value="TreeGrafter"/>
</dbReference>
<dbReference type="SUPFAM" id="SSF55073">
    <property type="entry name" value="Nucleotide cyclase"/>
    <property type="match status" value="1"/>
</dbReference>
<organism evidence="3 4">
    <name type="scientific">Biomaibacter acetigenes</name>
    <dbReference type="NCBI Taxonomy" id="2316383"/>
    <lineage>
        <taxon>Bacteria</taxon>
        <taxon>Bacillati</taxon>
        <taxon>Bacillota</taxon>
        <taxon>Clostridia</taxon>
        <taxon>Thermosediminibacterales</taxon>
        <taxon>Tepidanaerobacteraceae</taxon>
        <taxon>Biomaibacter</taxon>
    </lineage>
</organism>
<keyword evidence="4" id="KW-1185">Reference proteome</keyword>
<gene>
    <name evidence="3" type="ORF">D2962_13650</name>
</gene>
<dbReference type="SMART" id="SM00267">
    <property type="entry name" value="GGDEF"/>
    <property type="match status" value="1"/>
</dbReference>
<dbReference type="InterPro" id="IPR029787">
    <property type="entry name" value="Nucleotide_cyclase"/>
</dbReference>
<dbReference type="Gene3D" id="3.30.70.270">
    <property type="match status" value="1"/>
</dbReference>
<accession>A0A3G2R7S2</accession>
<dbReference type="KEGG" id="bacg:D2962_13650"/>
<feature type="domain" description="GGDEF" evidence="2">
    <location>
        <begin position="426"/>
        <end position="562"/>
    </location>
</feature>
<evidence type="ECO:0000313" key="3">
    <source>
        <dbReference type="EMBL" id="AYO31500.1"/>
    </source>
</evidence>
<dbReference type="AlphaFoldDB" id="A0A3G2R7S2"/>
<dbReference type="SMART" id="SM00065">
    <property type="entry name" value="GAF"/>
    <property type="match status" value="1"/>
</dbReference>
<feature type="transmembrane region" description="Helical" evidence="1">
    <location>
        <begin position="202"/>
        <end position="224"/>
    </location>
</feature>
<keyword evidence="1" id="KW-0812">Transmembrane</keyword>
<proteinExistence type="predicted"/>
<keyword evidence="1" id="KW-0472">Membrane</keyword>
<dbReference type="SUPFAM" id="SSF55781">
    <property type="entry name" value="GAF domain-like"/>
    <property type="match status" value="1"/>
</dbReference>
<dbReference type="InterPro" id="IPR043128">
    <property type="entry name" value="Rev_trsase/Diguanyl_cyclase"/>
</dbReference>
<feature type="transmembrane region" description="Helical" evidence="1">
    <location>
        <begin position="137"/>
        <end position="157"/>
    </location>
</feature>
<dbReference type="InterPro" id="IPR029016">
    <property type="entry name" value="GAF-like_dom_sf"/>
</dbReference>